<dbReference type="EMBL" id="BK015840">
    <property type="protein sequence ID" value="DAE27493.1"/>
    <property type="molecule type" value="Genomic_DNA"/>
</dbReference>
<name>A0A8S5R8W7_9VIRU</name>
<organism evidence="1">
    <name type="scientific">virus sp. ct1Uu26</name>
    <dbReference type="NCBI Taxonomy" id="2826789"/>
    <lineage>
        <taxon>Viruses</taxon>
    </lineage>
</organism>
<protein>
    <submittedName>
        <fullName evidence="1">Uncharacterized protein</fullName>
    </submittedName>
</protein>
<evidence type="ECO:0000313" key="1">
    <source>
        <dbReference type="EMBL" id="DAE27493.1"/>
    </source>
</evidence>
<sequence length="29" mass="3282">MLGILLIKPTTLTILVMLQLQFLELLQKG</sequence>
<accession>A0A8S5R8W7</accession>
<proteinExistence type="predicted"/>
<reference evidence="1" key="1">
    <citation type="journal article" date="2021" name="Proc. Natl. Acad. Sci. U.S.A.">
        <title>A Catalog of Tens of Thousands of Viruses from Human Metagenomes Reveals Hidden Associations with Chronic Diseases.</title>
        <authorList>
            <person name="Tisza M.J."/>
            <person name="Buck C.B."/>
        </authorList>
    </citation>
    <scope>NUCLEOTIDE SEQUENCE</scope>
    <source>
        <strain evidence="1">Ct1Uu26</strain>
    </source>
</reference>